<dbReference type="PANTHER" id="PTHR43666:SF1">
    <property type="entry name" value="CONSERVED PROTEIN"/>
    <property type="match status" value="1"/>
</dbReference>
<evidence type="ECO:0000313" key="2">
    <source>
        <dbReference type="EMBL" id="QJR15638.1"/>
    </source>
</evidence>
<dbReference type="RefSeq" id="WP_171163091.1">
    <property type="nucleotide sequence ID" value="NZ_CP053073.1"/>
</dbReference>
<dbReference type="Proteomes" id="UP000503096">
    <property type="component" value="Chromosome"/>
</dbReference>
<sequence>MKQYFHDLAAHVDTLAAPGETIVSWFSSEESDFIRFNKSAVRQAMAIRQANWTLTLIHANRRLDATVTLTGNLAPDRETLTALVKELRSGLADVPEDPFLLLETNVSTQSHEARGSLPDPSQVIDSVIAAGKGVDLVGLYAGGPIYKGFANTLGSRHWHAVENFNFGWCLYHDKDKAVKSNYAGSSWDARVFDGKMGFAREQLVRLAEPPRTLTPGAYRAFIAPAAMNEILGMLSWAGFGLKSRNTKQSALIRMSDGDARFHPMVSIKENTADGVACAFQREGFVRPDAVSLVEKGALASPLVSPRSAREYGVATNGANSQESPESMDLAGGALANAEALKALGTGIYLGNLWYLNFSDRSTCRLTGMTRFASFWVEDGQIKAPLNVMRFDDSAYHVLGDNLEALTRESELIVDDNSYGERSTSSTRTPGALLKSFALTL</sequence>
<organism evidence="2 3">
    <name type="scientific">Usitatibacter palustris</name>
    <dbReference type="NCBI Taxonomy" id="2732487"/>
    <lineage>
        <taxon>Bacteria</taxon>
        <taxon>Pseudomonadati</taxon>
        <taxon>Pseudomonadota</taxon>
        <taxon>Betaproteobacteria</taxon>
        <taxon>Nitrosomonadales</taxon>
        <taxon>Usitatibacteraceae</taxon>
        <taxon>Usitatibacter</taxon>
    </lineage>
</organism>
<dbReference type="InParanoid" id="A0A6M4H9U3"/>
<proteinExistence type="predicted"/>
<name>A0A6M4H9U3_9PROT</name>
<dbReference type="EMBL" id="CP053073">
    <property type="protein sequence ID" value="QJR15638.1"/>
    <property type="molecule type" value="Genomic_DNA"/>
</dbReference>
<keyword evidence="3" id="KW-1185">Reference proteome</keyword>
<dbReference type="GO" id="GO:0006508">
    <property type="term" value="P:proteolysis"/>
    <property type="evidence" value="ECO:0007669"/>
    <property type="project" value="InterPro"/>
</dbReference>
<evidence type="ECO:0000313" key="3">
    <source>
        <dbReference type="Proteomes" id="UP000503096"/>
    </source>
</evidence>
<protein>
    <recommendedName>
        <fullName evidence="1">Metalloprotease TldD/E C-terminal domain-containing protein</fullName>
    </recommendedName>
</protein>
<evidence type="ECO:0000259" key="1">
    <source>
        <dbReference type="Pfam" id="PF19289"/>
    </source>
</evidence>
<dbReference type="InterPro" id="IPR045569">
    <property type="entry name" value="Metalloprtase-TldD/E_C"/>
</dbReference>
<dbReference type="AlphaFoldDB" id="A0A6M4H9U3"/>
<dbReference type="SUPFAM" id="SSF111283">
    <property type="entry name" value="Putative modulator of DNA gyrase, PmbA/TldD"/>
    <property type="match status" value="1"/>
</dbReference>
<dbReference type="GO" id="GO:0008237">
    <property type="term" value="F:metallopeptidase activity"/>
    <property type="evidence" value="ECO:0007669"/>
    <property type="project" value="InterPro"/>
</dbReference>
<feature type="domain" description="Metalloprotease TldD/E C-terminal" evidence="1">
    <location>
        <begin position="216"/>
        <end position="437"/>
    </location>
</feature>
<reference evidence="2 3" key="1">
    <citation type="submission" date="2020-04" db="EMBL/GenBank/DDBJ databases">
        <title>Usitatibacter rugosus gen. nov., sp. nov. and Usitatibacter palustris sp. nov., novel members of Usitatibacteraceae fam. nov. within the order Nitrosomonadales isolated from soil.</title>
        <authorList>
            <person name="Huber K.J."/>
            <person name="Neumann-Schaal M."/>
            <person name="Geppert A."/>
            <person name="Luckner M."/>
            <person name="Wanner G."/>
            <person name="Overmann J."/>
        </authorList>
    </citation>
    <scope>NUCLEOTIDE SEQUENCE [LARGE SCALE GENOMIC DNA]</scope>
    <source>
        <strain evidence="2 3">Swamp67</strain>
    </source>
</reference>
<gene>
    <name evidence="2" type="ORF">DSM104440_02460</name>
</gene>
<dbReference type="Pfam" id="PF19289">
    <property type="entry name" value="PmbA_TldD_3rd"/>
    <property type="match status" value="1"/>
</dbReference>
<dbReference type="InterPro" id="IPR036059">
    <property type="entry name" value="TldD/PmbA_sf"/>
</dbReference>
<accession>A0A6M4H9U3</accession>
<dbReference type="PANTHER" id="PTHR43666">
    <property type="entry name" value="TLDD PROTEIN"/>
    <property type="match status" value="1"/>
</dbReference>
<dbReference type="KEGG" id="upl:DSM104440_02460"/>